<evidence type="ECO:0000313" key="2">
    <source>
        <dbReference type="Proteomes" id="UP001279734"/>
    </source>
</evidence>
<dbReference type="AlphaFoldDB" id="A0AAD3P443"/>
<gene>
    <name evidence="1" type="ORF">Nepgr_000847</name>
</gene>
<dbReference type="Proteomes" id="UP001279734">
    <property type="component" value="Unassembled WGS sequence"/>
</dbReference>
<reference evidence="1" key="1">
    <citation type="submission" date="2023-05" db="EMBL/GenBank/DDBJ databases">
        <title>Nepenthes gracilis genome sequencing.</title>
        <authorList>
            <person name="Fukushima K."/>
        </authorList>
    </citation>
    <scope>NUCLEOTIDE SEQUENCE</scope>
    <source>
        <strain evidence="1">SING2019-196</strain>
    </source>
</reference>
<name>A0AAD3P443_NEPGR</name>
<keyword evidence="2" id="KW-1185">Reference proteome</keyword>
<proteinExistence type="predicted"/>
<dbReference type="EMBL" id="BSYO01000001">
    <property type="protein sequence ID" value="GMG99007.1"/>
    <property type="molecule type" value="Genomic_DNA"/>
</dbReference>
<protein>
    <submittedName>
        <fullName evidence="1">Uncharacterized protein</fullName>
    </submittedName>
</protein>
<accession>A0AAD3P443</accession>
<organism evidence="1 2">
    <name type="scientific">Nepenthes gracilis</name>
    <name type="common">Slender pitcher plant</name>
    <dbReference type="NCBI Taxonomy" id="150966"/>
    <lineage>
        <taxon>Eukaryota</taxon>
        <taxon>Viridiplantae</taxon>
        <taxon>Streptophyta</taxon>
        <taxon>Embryophyta</taxon>
        <taxon>Tracheophyta</taxon>
        <taxon>Spermatophyta</taxon>
        <taxon>Magnoliopsida</taxon>
        <taxon>eudicotyledons</taxon>
        <taxon>Gunneridae</taxon>
        <taxon>Pentapetalae</taxon>
        <taxon>Caryophyllales</taxon>
        <taxon>Nepenthaceae</taxon>
        <taxon>Nepenthes</taxon>
    </lineage>
</organism>
<evidence type="ECO:0000313" key="1">
    <source>
        <dbReference type="EMBL" id="GMG99007.1"/>
    </source>
</evidence>
<comment type="caution">
    <text evidence="1">The sequence shown here is derived from an EMBL/GenBank/DDBJ whole genome shotgun (WGS) entry which is preliminary data.</text>
</comment>
<sequence length="162" mass="18245">MAIEAEEERVLIIDGVEIRIDSSEKFRDAGTGISCILFPAVSSAEPPFSINVIWSYSKRPEIICFKWIIEDYYSAYSTLIMALEKLETASNAFLDRSIIAGHATFLQKSTTVTIISPSLHDPRGPLMQYMRYLRPQAAPLSHKASLTAAKNPFSVYRWLRPS</sequence>